<feature type="compositionally biased region" description="Basic and acidic residues" evidence="1">
    <location>
        <begin position="529"/>
        <end position="542"/>
    </location>
</feature>
<gene>
    <name evidence="3" type="ORF">FHX72_003728</name>
</gene>
<dbReference type="Pfam" id="PF03432">
    <property type="entry name" value="Relaxase"/>
    <property type="match status" value="1"/>
</dbReference>
<dbReference type="AlphaFoldDB" id="A0A7W4URY3"/>
<dbReference type="InterPro" id="IPR005094">
    <property type="entry name" value="Endonuclease_MobA/VirD2"/>
</dbReference>
<evidence type="ECO:0000259" key="2">
    <source>
        <dbReference type="Pfam" id="PF03432"/>
    </source>
</evidence>
<proteinExistence type="predicted"/>
<organism evidence="3 4">
    <name type="scientific">Pseudoclavibacter helvolus</name>
    <dbReference type="NCBI Taxonomy" id="255205"/>
    <lineage>
        <taxon>Bacteria</taxon>
        <taxon>Bacillati</taxon>
        <taxon>Actinomycetota</taxon>
        <taxon>Actinomycetes</taxon>
        <taxon>Micrococcales</taxon>
        <taxon>Microbacteriaceae</taxon>
        <taxon>Pseudoclavibacter</taxon>
    </lineage>
</organism>
<evidence type="ECO:0000313" key="3">
    <source>
        <dbReference type="EMBL" id="MBB2959559.1"/>
    </source>
</evidence>
<feature type="region of interest" description="Disordered" evidence="1">
    <location>
        <begin position="529"/>
        <end position="569"/>
    </location>
</feature>
<feature type="compositionally biased region" description="Basic and acidic residues" evidence="1">
    <location>
        <begin position="175"/>
        <end position="210"/>
    </location>
</feature>
<comment type="caution">
    <text evidence="3">The sequence shown here is derived from an EMBL/GenBank/DDBJ whole genome shotgun (WGS) entry which is preliminary data.</text>
</comment>
<feature type="compositionally biased region" description="Polar residues" evidence="1">
    <location>
        <begin position="551"/>
        <end position="563"/>
    </location>
</feature>
<keyword evidence="4" id="KW-1185">Reference proteome</keyword>
<protein>
    <recommendedName>
        <fullName evidence="2">MobA/VirD2-like nuclease domain-containing protein</fullName>
    </recommendedName>
</protein>
<evidence type="ECO:0000313" key="4">
    <source>
        <dbReference type="Proteomes" id="UP000545286"/>
    </source>
</evidence>
<evidence type="ECO:0000256" key="1">
    <source>
        <dbReference type="SAM" id="MobiDB-lite"/>
    </source>
</evidence>
<accession>A0A7W4URY3</accession>
<reference evidence="3 4" key="1">
    <citation type="submission" date="2020-08" db="EMBL/GenBank/DDBJ databases">
        <title>Sequencing the genomes of 1000 actinobacteria strains.</title>
        <authorList>
            <person name="Klenk H.-P."/>
        </authorList>
    </citation>
    <scope>NUCLEOTIDE SEQUENCE [LARGE SCALE GENOMIC DNA]</scope>
    <source>
        <strain evidence="3 4">DSM 20419</strain>
    </source>
</reference>
<feature type="region of interest" description="Disordered" evidence="1">
    <location>
        <begin position="175"/>
        <end position="215"/>
    </location>
</feature>
<dbReference type="Proteomes" id="UP000545286">
    <property type="component" value="Unassembled WGS sequence"/>
</dbReference>
<feature type="domain" description="MobA/VirD2-like nuclease" evidence="2">
    <location>
        <begin position="49"/>
        <end position="171"/>
    </location>
</feature>
<dbReference type="EMBL" id="JACHWJ010000012">
    <property type="protein sequence ID" value="MBB2959559.1"/>
    <property type="molecule type" value="Genomic_DNA"/>
</dbReference>
<name>A0A7W4URY3_9MICO</name>
<dbReference type="RefSeq" id="WP_183626914.1">
    <property type="nucleotide sequence ID" value="NZ_JACHWJ010000012.1"/>
</dbReference>
<sequence length="569" mass="63965">MMPNVVRGDRMTGLLTYLVGPGRSNEHEEPHLVAGDSPLMSWYDDAELSRESAVEIARHLDLPKRMYDTEVNGGHVWHASLSLRADEGQLTDEQWGQIAEEFVREMGFDDHEGTKAPCRWVAVRHGVSKNGNDHIHIAVNLVREDGTKAPIHNDYYRAQQVTRALETKHGLEELESVRQERATRGFDPAEREAQARSRARARYERERATGDTKSPAWEALSGDDRRTKIAAELHTDQPRYLLSLRVRGAAAASQDEGEFVRRMRRVGLLVRPRFADGRTDVVTGYSVAARPTYGERPIWYGGGQMGRDLTLPRLRAEWPDTPTGASDAAKEWEAAYRGRRAVAPGRETQEIDPEMWERQGKELQETVARLEQIPVEDRETWARVSRHSAGILAAWSNATEKTPGHLAVAAEALSRSAQTYRQPEREPKVNMQALAGTAMIVAAATRGGQGVVAQRAMIRQMLRLMGAIHDYAEAHRQKTITDRIMTDTGYRLAAVRDRLDARPIPGVAVKQPERDTSMMSEKARIAYEHERIGQARPPEEAVRTPLPNKLEQPTRTYEPTPQADTGVER</sequence>